<dbReference type="VEuPathDB" id="AmoebaDB:NF0042260"/>
<comment type="similarity">
    <text evidence="7">Belongs to the DHHC palmitoyltransferase family.</text>
</comment>
<evidence type="ECO:0000256" key="8">
    <source>
        <dbReference type="SAM" id="MobiDB-lite"/>
    </source>
</evidence>
<evidence type="ECO:0000256" key="3">
    <source>
        <dbReference type="ARBA" id="ARBA00022692"/>
    </source>
</evidence>
<reference evidence="10 11" key="1">
    <citation type="journal article" date="2019" name="Sci. Rep.">
        <title>Nanopore sequencing improves the draft genome of the human pathogenic amoeba Naegleria fowleri.</title>
        <authorList>
            <person name="Liechti N."/>
            <person name="Schurch N."/>
            <person name="Bruggmann R."/>
            <person name="Wittwer M."/>
        </authorList>
    </citation>
    <scope>NUCLEOTIDE SEQUENCE [LARGE SCALE GENOMIC DNA]</scope>
    <source>
        <strain evidence="10 11">ATCC 30894</strain>
    </source>
</reference>
<accession>A0A6A5BF65</accession>
<dbReference type="GO" id="GO:0016020">
    <property type="term" value="C:membrane"/>
    <property type="evidence" value="ECO:0007669"/>
    <property type="project" value="UniProtKB-SubCell"/>
</dbReference>
<keyword evidence="2 7" id="KW-0808">Transferase</keyword>
<keyword evidence="3 7" id="KW-0812">Transmembrane</keyword>
<protein>
    <recommendedName>
        <fullName evidence="7">Palmitoyltransferase</fullName>
        <ecNumber evidence="7">2.3.1.225</ecNumber>
    </recommendedName>
</protein>
<dbReference type="PANTHER" id="PTHR12246">
    <property type="entry name" value="PALMITOYLTRANSFERASE ZDHHC16"/>
    <property type="match status" value="1"/>
</dbReference>
<dbReference type="Pfam" id="PF01529">
    <property type="entry name" value="DHHC"/>
    <property type="match status" value="1"/>
</dbReference>
<feature type="domain" description="Palmitoyltransferase DHHC" evidence="9">
    <location>
        <begin position="296"/>
        <end position="424"/>
    </location>
</feature>
<feature type="transmembrane region" description="Helical" evidence="7">
    <location>
        <begin position="116"/>
        <end position="138"/>
    </location>
</feature>
<keyword evidence="4 7" id="KW-1133">Transmembrane helix</keyword>
<evidence type="ECO:0000256" key="6">
    <source>
        <dbReference type="ARBA" id="ARBA00023315"/>
    </source>
</evidence>
<feature type="compositionally biased region" description="Basic and acidic residues" evidence="8">
    <location>
        <begin position="14"/>
        <end position="24"/>
    </location>
</feature>
<dbReference type="VEuPathDB" id="AmoebaDB:NfTy_081150"/>
<evidence type="ECO:0000256" key="1">
    <source>
        <dbReference type="ARBA" id="ARBA00004141"/>
    </source>
</evidence>
<dbReference type="RefSeq" id="XP_044556415.1">
    <property type="nucleotide sequence ID" value="XM_044713933.1"/>
</dbReference>
<evidence type="ECO:0000256" key="5">
    <source>
        <dbReference type="ARBA" id="ARBA00023136"/>
    </source>
</evidence>
<gene>
    <name evidence="10" type="ORF">FDP41_009922</name>
</gene>
<keyword evidence="11" id="KW-1185">Reference proteome</keyword>
<evidence type="ECO:0000259" key="9">
    <source>
        <dbReference type="Pfam" id="PF01529"/>
    </source>
</evidence>
<dbReference type="Proteomes" id="UP000444721">
    <property type="component" value="Unassembled WGS sequence"/>
</dbReference>
<dbReference type="PROSITE" id="PS50216">
    <property type="entry name" value="DHHC"/>
    <property type="match status" value="1"/>
</dbReference>
<feature type="region of interest" description="Disordered" evidence="8">
    <location>
        <begin position="245"/>
        <end position="279"/>
    </location>
</feature>
<evidence type="ECO:0000313" key="11">
    <source>
        <dbReference type="Proteomes" id="UP000444721"/>
    </source>
</evidence>
<comment type="domain">
    <text evidence="7">The DHHC domain is required for palmitoyltransferase activity.</text>
</comment>
<evidence type="ECO:0000256" key="7">
    <source>
        <dbReference type="RuleBase" id="RU079119"/>
    </source>
</evidence>
<comment type="caution">
    <text evidence="10">The sequence shown here is derived from an EMBL/GenBank/DDBJ whole genome shotgun (WGS) entry which is preliminary data.</text>
</comment>
<dbReference type="EC" id="2.3.1.225" evidence="7"/>
<dbReference type="InterPro" id="IPR039859">
    <property type="entry name" value="PFA4/ZDH16/20/ERF2-like"/>
</dbReference>
<evidence type="ECO:0000256" key="2">
    <source>
        <dbReference type="ARBA" id="ARBA00022679"/>
    </source>
</evidence>
<organism evidence="10 11">
    <name type="scientific">Naegleria fowleri</name>
    <name type="common">Brain eating amoeba</name>
    <dbReference type="NCBI Taxonomy" id="5763"/>
    <lineage>
        <taxon>Eukaryota</taxon>
        <taxon>Discoba</taxon>
        <taxon>Heterolobosea</taxon>
        <taxon>Tetramitia</taxon>
        <taxon>Eutetramitia</taxon>
        <taxon>Vahlkampfiidae</taxon>
        <taxon>Naegleria</taxon>
    </lineage>
</organism>
<dbReference type="GO" id="GO:0019706">
    <property type="term" value="F:protein-cysteine S-palmitoyltransferase activity"/>
    <property type="evidence" value="ECO:0007669"/>
    <property type="project" value="UniProtKB-EC"/>
</dbReference>
<dbReference type="VEuPathDB" id="AmoebaDB:FDP41_009922"/>
<keyword evidence="6 7" id="KW-0012">Acyltransferase</keyword>
<proteinExistence type="inferred from homology"/>
<dbReference type="InterPro" id="IPR001594">
    <property type="entry name" value="Palmitoyltrfase_DHHC"/>
</dbReference>
<name>A0A6A5BF65_NAEFO</name>
<sequence length="501" mass="58588">MPSFASEVMIDSEGDTHSDTDRSRQPQFSYHQKEHNIWIDQEEEEDHSQSSSNKEEPTKTLSSNNNNNSTDEHTNANMLHEEESPTNNNAHLYTVTTNREHQVKRGPLQLKLYRRWYSWIFTGVALVLLLWVILGYLFTFALPIVVSSDYSAIERLLHALYFIIFAFISACVLYPFYKCIFTHPGFVFKDDKTWALTPQQIEWYKRRGPNFLVELEREIHQVMGFRSRLREVDLHSSLENADNRVTSEEVMHDQHGESSHNNHEPNSNSSPHQHDEEEDLLSFPDRQTSELNSRGQIRICERCWIRKPDRAHHCRQLNCCVLRMDHFCPWFNNCIGFYNHKYFFLFLVWISIGGIFAVLTMSKTLFNALKLQGTSKYAVISILQLNQIWIYIISFCFGFAMLFFAGYHLKLILFNTTTIESMDKERRLYDQHKCHPYDIGVLNNVKSILGNNPLLWLSPFHVEYSGDGCHFPIHTYQLAPNHDADTQVHHHDTSVSTTTTE</sequence>
<dbReference type="EMBL" id="VFQX01000074">
    <property type="protein sequence ID" value="KAF0971699.1"/>
    <property type="molecule type" value="Genomic_DNA"/>
</dbReference>
<comment type="subcellular location">
    <subcellularLocation>
        <location evidence="1">Membrane</location>
        <topology evidence="1">Multi-pass membrane protein</topology>
    </subcellularLocation>
</comment>
<feature type="transmembrane region" description="Helical" evidence="7">
    <location>
        <begin position="342"/>
        <end position="361"/>
    </location>
</feature>
<evidence type="ECO:0000256" key="4">
    <source>
        <dbReference type="ARBA" id="ARBA00022989"/>
    </source>
</evidence>
<feature type="transmembrane region" description="Helical" evidence="7">
    <location>
        <begin position="388"/>
        <end position="409"/>
    </location>
</feature>
<keyword evidence="5 7" id="KW-0472">Membrane</keyword>
<comment type="catalytic activity">
    <reaction evidence="7">
        <text>L-cysteinyl-[protein] + hexadecanoyl-CoA = S-hexadecanoyl-L-cysteinyl-[protein] + CoA</text>
        <dbReference type="Rhea" id="RHEA:36683"/>
        <dbReference type="Rhea" id="RHEA-COMP:10131"/>
        <dbReference type="Rhea" id="RHEA-COMP:11032"/>
        <dbReference type="ChEBI" id="CHEBI:29950"/>
        <dbReference type="ChEBI" id="CHEBI:57287"/>
        <dbReference type="ChEBI" id="CHEBI:57379"/>
        <dbReference type="ChEBI" id="CHEBI:74151"/>
        <dbReference type="EC" id="2.3.1.225"/>
    </reaction>
</comment>
<evidence type="ECO:0000313" key="10">
    <source>
        <dbReference type="EMBL" id="KAF0971699.1"/>
    </source>
</evidence>
<feature type="compositionally biased region" description="Basic and acidic residues" evidence="8">
    <location>
        <begin position="245"/>
        <end position="263"/>
    </location>
</feature>
<feature type="transmembrane region" description="Helical" evidence="7">
    <location>
        <begin position="158"/>
        <end position="177"/>
    </location>
</feature>
<feature type="region of interest" description="Disordered" evidence="8">
    <location>
        <begin position="1"/>
        <end position="73"/>
    </location>
</feature>
<dbReference type="GeneID" id="68117137"/>
<dbReference type="AlphaFoldDB" id="A0A6A5BF65"/>
<dbReference type="OrthoDB" id="9909019at2759"/>